<evidence type="ECO:0000313" key="2">
    <source>
        <dbReference type="EMBL" id="VYU62568.1"/>
    </source>
</evidence>
<feature type="transmembrane region" description="Helical" evidence="1">
    <location>
        <begin position="48"/>
        <end position="72"/>
    </location>
</feature>
<dbReference type="AlphaFoldDB" id="A0A6N3GCZ3"/>
<keyword evidence="1" id="KW-0812">Transmembrane</keyword>
<protein>
    <submittedName>
        <fullName evidence="2">Uncharacterized protein</fullName>
    </submittedName>
</protein>
<feature type="transmembrane region" description="Helical" evidence="1">
    <location>
        <begin position="79"/>
        <end position="98"/>
    </location>
</feature>
<organism evidence="2">
    <name type="scientific">Eubacterium limosum</name>
    <dbReference type="NCBI Taxonomy" id="1736"/>
    <lineage>
        <taxon>Bacteria</taxon>
        <taxon>Bacillati</taxon>
        <taxon>Bacillota</taxon>
        <taxon>Clostridia</taxon>
        <taxon>Eubacteriales</taxon>
        <taxon>Eubacteriaceae</taxon>
        <taxon>Eubacterium</taxon>
    </lineage>
</organism>
<dbReference type="EMBL" id="CACRTR010000016">
    <property type="protein sequence ID" value="VYU62568.1"/>
    <property type="molecule type" value="Genomic_DNA"/>
</dbReference>
<feature type="transmembrane region" description="Helical" evidence="1">
    <location>
        <begin position="104"/>
        <end position="126"/>
    </location>
</feature>
<gene>
    <name evidence="2" type="ORF">ELLFYP34_03864</name>
</gene>
<reference evidence="2" key="1">
    <citation type="submission" date="2019-11" db="EMBL/GenBank/DDBJ databases">
        <authorList>
            <person name="Feng L."/>
        </authorList>
    </citation>
    <scope>NUCLEOTIDE SEQUENCE</scope>
    <source>
        <strain evidence="2">ElimosumLFYP34</strain>
    </source>
</reference>
<keyword evidence="1" id="KW-1133">Transmembrane helix</keyword>
<feature type="transmembrane region" description="Helical" evidence="1">
    <location>
        <begin position="161"/>
        <end position="187"/>
    </location>
</feature>
<proteinExistence type="predicted"/>
<sequence length="451" mass="50095">MYNKFDKLMIKGSIMHTLKNVAPVIWIIIAVLVLCAGLILIFNTTLAWSIIEWSVAALILAVGLIYLFSVFIKTTEQKLKAFGIGALCVLGSAALFAMPRLIGGTFGLVSAVLAIIIGLLVLLNAFKLRRDGAGWTGTLITAAAYLAIGFAMFFAESGGRLFSVLLGLYFVVFSFNIFGDALVSLMGNNTAAQKYKRKVRVPLPTFIAAFLPMKMLRTVNHLVEEDPDELLLVERPEQRHEPDMEIYIHTREGFIPGMGHVDIAVGDQVYTYGNYDDATWKLGGFFADGVMVEMDRETHIRMSLEVEKKVLMVYGLALKPEQKKAILERIAALKADMIPWEPLAQQAEKGEIEGNPEDYQDVASQTYRNSRGRFYKFKKGNPFKTYYAVGTNCVKLADSIVGQSGIDLLRVNGIITPGTYLDYLDSLYERGDSIVVARKLYHPENSDAGRE</sequence>
<keyword evidence="1" id="KW-0472">Membrane</keyword>
<feature type="transmembrane region" description="Helical" evidence="1">
    <location>
        <begin position="133"/>
        <end position="155"/>
    </location>
</feature>
<feature type="transmembrane region" description="Helical" evidence="1">
    <location>
        <begin position="21"/>
        <end position="42"/>
    </location>
</feature>
<evidence type="ECO:0000256" key="1">
    <source>
        <dbReference type="SAM" id="Phobius"/>
    </source>
</evidence>
<accession>A0A6N3GCZ3</accession>
<name>A0A6N3GCZ3_EUBLI</name>